<name>A0A5J5BUF9_9ASTE</name>
<sequence length="127" mass="14744">MSLRIKQVVDRFLKELQEAIDAEIQDRMVKERADLHQKLQSVLEIPSWVPTSQNGEQAFDELPSITIAVTAVTDEYVDKVYFKIRHSTRLKRLMEKYCSQKSKELGSVKFFFGGHRIRGDETPEEVS</sequence>
<proteinExistence type="predicted"/>
<evidence type="ECO:0000259" key="1">
    <source>
        <dbReference type="Pfam" id="PF11976"/>
    </source>
</evidence>
<accession>A0A5J5BUF9</accession>
<dbReference type="SUPFAM" id="SSF54236">
    <property type="entry name" value="Ubiquitin-like"/>
    <property type="match status" value="1"/>
</dbReference>
<dbReference type="OrthoDB" id="442921at2759"/>
<evidence type="ECO:0000313" key="3">
    <source>
        <dbReference type="Proteomes" id="UP000325577"/>
    </source>
</evidence>
<organism evidence="2 3">
    <name type="scientific">Nyssa sinensis</name>
    <dbReference type="NCBI Taxonomy" id="561372"/>
    <lineage>
        <taxon>Eukaryota</taxon>
        <taxon>Viridiplantae</taxon>
        <taxon>Streptophyta</taxon>
        <taxon>Embryophyta</taxon>
        <taxon>Tracheophyta</taxon>
        <taxon>Spermatophyta</taxon>
        <taxon>Magnoliopsida</taxon>
        <taxon>eudicotyledons</taxon>
        <taxon>Gunneridae</taxon>
        <taxon>Pentapetalae</taxon>
        <taxon>asterids</taxon>
        <taxon>Cornales</taxon>
        <taxon>Nyssaceae</taxon>
        <taxon>Nyssa</taxon>
    </lineage>
</organism>
<dbReference type="PANTHER" id="PTHR10562">
    <property type="entry name" value="SMALL UBIQUITIN-RELATED MODIFIER"/>
    <property type="match status" value="1"/>
</dbReference>
<protein>
    <recommendedName>
        <fullName evidence="1">Rad60/SUMO-like domain-containing protein</fullName>
    </recommendedName>
</protein>
<dbReference type="AlphaFoldDB" id="A0A5J5BUF9"/>
<dbReference type="InterPro" id="IPR029071">
    <property type="entry name" value="Ubiquitin-like_domsf"/>
</dbReference>
<gene>
    <name evidence="2" type="ORF">F0562_019694</name>
</gene>
<keyword evidence="3" id="KW-1185">Reference proteome</keyword>
<dbReference type="Pfam" id="PF11976">
    <property type="entry name" value="Rad60-SLD"/>
    <property type="match status" value="1"/>
</dbReference>
<feature type="domain" description="Rad60/SUMO-like" evidence="1">
    <location>
        <begin position="77"/>
        <end position="125"/>
    </location>
</feature>
<reference evidence="2 3" key="1">
    <citation type="submission" date="2019-09" db="EMBL/GenBank/DDBJ databases">
        <title>A chromosome-level genome assembly of the Chinese tupelo Nyssa sinensis.</title>
        <authorList>
            <person name="Yang X."/>
            <person name="Kang M."/>
            <person name="Yang Y."/>
            <person name="Xiong H."/>
            <person name="Wang M."/>
            <person name="Zhang Z."/>
            <person name="Wang Z."/>
            <person name="Wu H."/>
            <person name="Ma T."/>
            <person name="Liu J."/>
            <person name="Xi Z."/>
        </authorList>
    </citation>
    <scope>NUCLEOTIDE SEQUENCE [LARGE SCALE GENOMIC DNA]</scope>
    <source>
        <strain evidence="2">J267</strain>
        <tissue evidence="2">Leaf</tissue>
    </source>
</reference>
<dbReference type="EMBL" id="CM018033">
    <property type="protein sequence ID" value="KAA8544911.1"/>
    <property type="molecule type" value="Genomic_DNA"/>
</dbReference>
<evidence type="ECO:0000313" key="2">
    <source>
        <dbReference type="EMBL" id="KAA8544911.1"/>
    </source>
</evidence>
<dbReference type="InterPro" id="IPR022617">
    <property type="entry name" value="Rad60/SUMO-like_dom"/>
</dbReference>
<dbReference type="Proteomes" id="UP000325577">
    <property type="component" value="Linkage Group LG10"/>
</dbReference>
<dbReference type="Gene3D" id="3.10.20.90">
    <property type="entry name" value="Phosphatidylinositol 3-kinase Catalytic Subunit, Chain A, domain 1"/>
    <property type="match status" value="1"/>
</dbReference>